<evidence type="ECO:0000313" key="2">
    <source>
        <dbReference type="Proteomes" id="UP000078532"/>
    </source>
</evidence>
<accession>A0A1B7LF66</accession>
<evidence type="ECO:0000313" key="1">
    <source>
        <dbReference type="EMBL" id="OAT82232.1"/>
    </source>
</evidence>
<dbReference type="EMBL" id="LYVF01000137">
    <property type="protein sequence ID" value="OAT82232.1"/>
    <property type="molecule type" value="Genomic_DNA"/>
</dbReference>
<comment type="caution">
    <text evidence="1">The sequence shown here is derived from an EMBL/GenBank/DDBJ whole genome shotgun (WGS) entry which is preliminary data.</text>
</comment>
<reference evidence="1 2" key="1">
    <citation type="submission" date="2016-04" db="EMBL/GenBank/DDBJ databases">
        <authorList>
            <person name="Evans L.H."/>
            <person name="Alamgir A."/>
            <person name="Owens N."/>
            <person name="Weber N.D."/>
            <person name="Virtaneva K."/>
            <person name="Barbian K."/>
            <person name="Babar A."/>
            <person name="Rosenke K."/>
        </authorList>
    </citation>
    <scope>NUCLEOTIDE SEQUENCE [LARGE SCALE GENOMIC DNA]</scope>
    <source>
        <strain evidence="1 2">LMa1</strain>
    </source>
</reference>
<name>A0A1B7LF66_9FIRM</name>
<dbReference type="OrthoDB" id="1809792at2"/>
<sequence length="74" mass="8651">METQEVYQAGGQTPGRFVEIKLPRCVIFLLPEEITRLLQQDPGLWEKALRRGKAITRNRRPAKVVECDRDPERF</sequence>
<protein>
    <submittedName>
        <fullName evidence="1">Uncharacterized protein</fullName>
    </submittedName>
</protein>
<dbReference type="RefSeq" id="WP_066667670.1">
    <property type="nucleotide sequence ID" value="NZ_LYVF01000137.1"/>
</dbReference>
<dbReference type="STRING" id="1838280.A6M21_08670"/>
<organism evidence="1 2">
    <name type="scientific">Desulfotomaculum copahuensis</name>
    <dbReference type="NCBI Taxonomy" id="1838280"/>
    <lineage>
        <taxon>Bacteria</taxon>
        <taxon>Bacillati</taxon>
        <taxon>Bacillota</taxon>
        <taxon>Clostridia</taxon>
        <taxon>Eubacteriales</taxon>
        <taxon>Desulfotomaculaceae</taxon>
        <taxon>Desulfotomaculum</taxon>
    </lineage>
</organism>
<dbReference type="AlphaFoldDB" id="A0A1B7LF66"/>
<proteinExistence type="predicted"/>
<gene>
    <name evidence="1" type="ORF">A6M21_08670</name>
</gene>
<dbReference type="Proteomes" id="UP000078532">
    <property type="component" value="Unassembled WGS sequence"/>
</dbReference>
<keyword evidence="2" id="KW-1185">Reference proteome</keyword>